<feature type="compositionally biased region" description="Polar residues" evidence="1">
    <location>
        <begin position="26"/>
        <end position="41"/>
    </location>
</feature>
<evidence type="ECO:0000256" key="1">
    <source>
        <dbReference type="SAM" id="MobiDB-lite"/>
    </source>
</evidence>
<accession>A0AAN8A109</accession>
<evidence type="ECO:0000313" key="2">
    <source>
        <dbReference type="EMBL" id="KAK5697492.1"/>
    </source>
</evidence>
<gene>
    <name evidence="2" type="ORF">LTR97_007630</name>
</gene>
<feature type="region of interest" description="Disordered" evidence="1">
    <location>
        <begin position="1"/>
        <end position="54"/>
    </location>
</feature>
<dbReference type="Proteomes" id="UP001310594">
    <property type="component" value="Unassembled WGS sequence"/>
</dbReference>
<reference evidence="2" key="1">
    <citation type="submission" date="2023-08" db="EMBL/GenBank/DDBJ databases">
        <title>Black Yeasts Isolated from many extreme environments.</title>
        <authorList>
            <person name="Coleine C."/>
            <person name="Stajich J.E."/>
            <person name="Selbmann L."/>
        </authorList>
    </citation>
    <scope>NUCLEOTIDE SEQUENCE</scope>
    <source>
        <strain evidence="2">CCFEE 5810</strain>
    </source>
</reference>
<comment type="caution">
    <text evidence="2">The sequence shown here is derived from an EMBL/GenBank/DDBJ whole genome shotgun (WGS) entry which is preliminary data.</text>
</comment>
<organism evidence="2 3">
    <name type="scientific">Elasticomyces elasticus</name>
    <dbReference type="NCBI Taxonomy" id="574655"/>
    <lineage>
        <taxon>Eukaryota</taxon>
        <taxon>Fungi</taxon>
        <taxon>Dikarya</taxon>
        <taxon>Ascomycota</taxon>
        <taxon>Pezizomycotina</taxon>
        <taxon>Dothideomycetes</taxon>
        <taxon>Dothideomycetidae</taxon>
        <taxon>Mycosphaerellales</taxon>
        <taxon>Teratosphaeriaceae</taxon>
        <taxon>Elasticomyces</taxon>
    </lineage>
</organism>
<protein>
    <submittedName>
        <fullName evidence="2">Uncharacterized protein</fullName>
    </submittedName>
</protein>
<dbReference type="EMBL" id="JAVRQU010000011">
    <property type="protein sequence ID" value="KAK5697492.1"/>
    <property type="molecule type" value="Genomic_DNA"/>
</dbReference>
<dbReference type="AlphaFoldDB" id="A0AAN8A109"/>
<proteinExistence type="predicted"/>
<sequence>MARSPANGLGEAGHMPVDPNPGDLNTAENNPYESRRQSLLPQTQSRRTSRSRSPGVDIWGRWIAERPKPSYKHEVTLPEIPYGVHTTDYRLQSSDVVPDMSILQFWTTRVSLFIHKENSNRKTGMTRCHIGNSAGDWCGSVTVDTAWLGDESSRTRQEGQRCEFIALSDALSFTEEEMGVWNYFVPAERTDAEWEASYVLLIEYDQDRHVWERVGLGKVFKSAISSEGKWSEIVLG</sequence>
<name>A0AAN8A109_9PEZI</name>
<evidence type="ECO:0000313" key="3">
    <source>
        <dbReference type="Proteomes" id="UP001310594"/>
    </source>
</evidence>